<accession>A0A7W3RAN6</accession>
<dbReference type="InterPro" id="IPR003779">
    <property type="entry name" value="CMD-like"/>
</dbReference>
<comment type="caution">
    <text evidence="2">The sequence shown here is derived from an EMBL/GenBank/DDBJ whole genome shotgun (WGS) entry which is preliminary data.</text>
</comment>
<dbReference type="GO" id="GO:0051920">
    <property type="term" value="F:peroxiredoxin activity"/>
    <property type="evidence" value="ECO:0007669"/>
    <property type="project" value="InterPro"/>
</dbReference>
<dbReference type="Proteomes" id="UP000539313">
    <property type="component" value="Unassembled WGS sequence"/>
</dbReference>
<sequence>MPRLRQVSRSEVTDKLVLYFYDTLFGPDRDPVAEPGTATGSPGTWWTTFALRPAIFKHCVQGFQIYRTVSLDPVLRELGQTRAGWARGSQFVFSQHCKQMRALGVPDAKVQAIAHWEVSDQFDELERAVLAYTDALVLGGGRVHDEVFAALRRHLPDEQILELTYTTCLYDMHATMSKALRTEFDDRDDPVVEVPAPEGYGTRDIAEAFEQG</sequence>
<dbReference type="PANTHER" id="PTHR34846">
    <property type="entry name" value="4-CARBOXYMUCONOLACTONE DECARBOXYLASE FAMILY PROTEIN (AFU_ORTHOLOGUE AFUA_6G11590)"/>
    <property type="match status" value="1"/>
</dbReference>
<dbReference type="RefSeq" id="WP_119730305.1">
    <property type="nucleotide sequence ID" value="NZ_JACJII010000001.1"/>
</dbReference>
<protein>
    <submittedName>
        <fullName evidence="2">Alkylhydroperoxidase family enzyme</fullName>
    </submittedName>
</protein>
<dbReference type="SUPFAM" id="SSF69118">
    <property type="entry name" value="AhpD-like"/>
    <property type="match status" value="1"/>
</dbReference>
<dbReference type="Gene3D" id="1.20.1290.10">
    <property type="entry name" value="AhpD-like"/>
    <property type="match status" value="1"/>
</dbReference>
<keyword evidence="2" id="KW-0575">Peroxidase</keyword>
<dbReference type="EMBL" id="JACJII010000001">
    <property type="protein sequence ID" value="MBA9005490.1"/>
    <property type="molecule type" value="Genomic_DNA"/>
</dbReference>
<dbReference type="InterPro" id="IPR029032">
    <property type="entry name" value="AhpD-like"/>
</dbReference>
<dbReference type="PANTHER" id="PTHR34846:SF5">
    <property type="entry name" value="CARBOXYMUCONOLACTONE DECARBOXYLASE-LIKE DOMAIN-CONTAINING PROTEIN"/>
    <property type="match status" value="1"/>
</dbReference>
<gene>
    <name evidence="2" type="ORF">HNR21_004372</name>
</gene>
<evidence type="ECO:0000313" key="2">
    <source>
        <dbReference type="EMBL" id="MBA9005490.1"/>
    </source>
</evidence>
<name>A0A7W3RAN6_9ACTN</name>
<keyword evidence="3" id="KW-1185">Reference proteome</keyword>
<dbReference type="AlphaFoldDB" id="A0A7W3RAN6"/>
<evidence type="ECO:0000259" key="1">
    <source>
        <dbReference type="Pfam" id="PF02627"/>
    </source>
</evidence>
<reference evidence="2 3" key="1">
    <citation type="submission" date="2020-08" db="EMBL/GenBank/DDBJ databases">
        <title>Sequencing the genomes of 1000 actinobacteria strains.</title>
        <authorList>
            <person name="Klenk H.-P."/>
        </authorList>
    </citation>
    <scope>NUCLEOTIDE SEQUENCE [LARGE SCALE GENOMIC DNA]</scope>
    <source>
        <strain evidence="2 3">DSM 45823</strain>
    </source>
</reference>
<dbReference type="Pfam" id="PF02627">
    <property type="entry name" value="CMD"/>
    <property type="match status" value="1"/>
</dbReference>
<evidence type="ECO:0000313" key="3">
    <source>
        <dbReference type="Proteomes" id="UP000539313"/>
    </source>
</evidence>
<proteinExistence type="predicted"/>
<keyword evidence="2" id="KW-0560">Oxidoreductase</keyword>
<organism evidence="2 3">
    <name type="scientific">Thermomonospora cellulosilytica</name>
    <dbReference type="NCBI Taxonomy" id="1411118"/>
    <lineage>
        <taxon>Bacteria</taxon>
        <taxon>Bacillati</taxon>
        <taxon>Actinomycetota</taxon>
        <taxon>Actinomycetes</taxon>
        <taxon>Streptosporangiales</taxon>
        <taxon>Thermomonosporaceae</taxon>
        <taxon>Thermomonospora</taxon>
    </lineage>
</organism>
<feature type="domain" description="Carboxymuconolactone decarboxylase-like" evidence="1">
    <location>
        <begin position="65"/>
        <end position="134"/>
    </location>
</feature>